<evidence type="ECO:0000313" key="11">
    <source>
        <dbReference type="Proteomes" id="UP000886523"/>
    </source>
</evidence>
<evidence type="ECO:0000256" key="4">
    <source>
        <dbReference type="ARBA" id="ARBA00023125"/>
    </source>
</evidence>
<dbReference type="InterPro" id="IPR036358">
    <property type="entry name" value="BTD_sf"/>
</dbReference>
<dbReference type="GO" id="GO:0005634">
    <property type="term" value="C:nucleus"/>
    <property type="evidence" value="ECO:0007669"/>
    <property type="project" value="UniProtKB-SubCell"/>
</dbReference>
<dbReference type="SMART" id="SM01268">
    <property type="entry name" value="BTD"/>
    <property type="match status" value="1"/>
</dbReference>
<dbReference type="InterPro" id="IPR040159">
    <property type="entry name" value="CLS_fam"/>
</dbReference>
<dbReference type="AlphaFoldDB" id="A0A9P6AR91"/>
<dbReference type="PANTHER" id="PTHR10665">
    <property type="entry name" value="RECOMBINING BINDING PROTEIN SUPPRESSOR OF HAIRLESS"/>
    <property type="match status" value="1"/>
</dbReference>
<comment type="similarity">
    <text evidence="2">Belongs to the Su(H) family.</text>
</comment>
<evidence type="ECO:0000256" key="3">
    <source>
        <dbReference type="ARBA" id="ARBA00023015"/>
    </source>
</evidence>
<evidence type="ECO:0000259" key="8">
    <source>
        <dbReference type="SMART" id="SM01267"/>
    </source>
</evidence>
<dbReference type="Pfam" id="PF09270">
    <property type="entry name" value="BTD"/>
    <property type="match status" value="1"/>
</dbReference>
<dbReference type="InterPro" id="IPR037095">
    <property type="entry name" value="RBP-J/Cbf11_DNA-bd_sf"/>
</dbReference>
<evidence type="ECO:0000259" key="9">
    <source>
        <dbReference type="SMART" id="SM01268"/>
    </source>
</evidence>
<feature type="region of interest" description="Disordered" evidence="7">
    <location>
        <begin position="493"/>
        <end position="525"/>
    </location>
</feature>
<keyword evidence="6" id="KW-0539">Nucleus</keyword>
<feature type="domain" description="Beta-trefoil DNA-binding" evidence="9">
    <location>
        <begin position="126"/>
        <end position="322"/>
    </location>
</feature>
<dbReference type="Pfam" id="PF09271">
    <property type="entry name" value="LAG1-DNAbind"/>
    <property type="match status" value="2"/>
</dbReference>
<name>A0A9P6AR91_9AGAM</name>
<dbReference type="InterPro" id="IPR015351">
    <property type="entry name" value="RBP-J/Cbf11/Cbf12_DNA-bd"/>
</dbReference>
<keyword evidence="3" id="KW-0805">Transcription regulation</keyword>
<dbReference type="InterPro" id="IPR015350">
    <property type="entry name" value="Beta-trefoil_DNA-bd_dom"/>
</dbReference>
<dbReference type="Gene3D" id="2.80.10.50">
    <property type="match status" value="1"/>
</dbReference>
<keyword evidence="5" id="KW-0804">Transcription</keyword>
<feature type="region of interest" description="Disordered" evidence="7">
    <location>
        <begin position="424"/>
        <end position="450"/>
    </location>
</feature>
<dbReference type="EMBL" id="MU129016">
    <property type="protein sequence ID" value="KAF9510438.1"/>
    <property type="molecule type" value="Genomic_DNA"/>
</dbReference>
<sequence length="596" mass="63949">MTTVTCLHAAVAQKSYGHEKRFLCPPPLVRIQSPIPPMRDQRLTMSVVTEDGTHLAEQGNPMDEQLQFKYLHVGGAANKAKSFHLSLDIATPTAAQSHSWASFESAPVTIISKPSKKTAKTRNVSTCIMDSGSVSLFNRINSQTVRTKYMTVDRAELAASNASWSAFKIQLLDDELGLPIELGSPSRNADLAPAPRPIHYGARIVLTDEATGISSEPLIVRKVDKGKLAKSDGGLVSQMQKIALQRASINSDVPSSPAGLYLSAGRLPLPVHSADRSAISTTHIQATSDGKTLATAHPLTYQAPRAGASGSNADEVDDFLCWTIVGIAEYQYTFFDASSVHPPSSVPARSISPFPTTITPPVYHPSANRLDLAVLYFFTLDPNTNTPTPLEVWLGNIGPLNIRAQLAPASGSTHHLLSQLPQESMPDNLSQQQQQQQQALSANENGAYPNNEISLHTTLQHQHEHGHYAMVSVEVPALQTMLDAIRRRDIDGMTNTDHTSSGSPSAAIYAPTFSAGGPSSSSSSQLDLQKKVHELDAEGLSGRTLPLIFVRSHDRTGYLSQYSLACENVFTTGDGGNSGSGGSSDGQHGWVLRVVG</sequence>
<evidence type="ECO:0008006" key="12">
    <source>
        <dbReference type="Google" id="ProtNLM"/>
    </source>
</evidence>
<feature type="domain" description="RBP-J/Cbf11/Cbf12 DNA binding" evidence="8">
    <location>
        <begin position="3"/>
        <end position="125"/>
    </location>
</feature>
<accession>A0A9P6AR91</accession>
<evidence type="ECO:0000256" key="5">
    <source>
        <dbReference type="ARBA" id="ARBA00023163"/>
    </source>
</evidence>
<comment type="caution">
    <text evidence="10">The sequence shown here is derived from an EMBL/GenBank/DDBJ whole genome shotgun (WGS) entry which is preliminary data.</text>
</comment>
<evidence type="ECO:0000256" key="6">
    <source>
        <dbReference type="ARBA" id="ARBA00023242"/>
    </source>
</evidence>
<evidence type="ECO:0000256" key="1">
    <source>
        <dbReference type="ARBA" id="ARBA00004123"/>
    </source>
</evidence>
<organism evidence="10 11">
    <name type="scientific">Hydnum rufescens UP504</name>
    <dbReference type="NCBI Taxonomy" id="1448309"/>
    <lineage>
        <taxon>Eukaryota</taxon>
        <taxon>Fungi</taxon>
        <taxon>Dikarya</taxon>
        <taxon>Basidiomycota</taxon>
        <taxon>Agaricomycotina</taxon>
        <taxon>Agaricomycetes</taxon>
        <taxon>Cantharellales</taxon>
        <taxon>Hydnaceae</taxon>
        <taxon>Hydnum</taxon>
    </lineage>
</organism>
<proteinExistence type="inferred from homology"/>
<comment type="subcellular location">
    <subcellularLocation>
        <location evidence="1">Nucleus</location>
    </subcellularLocation>
</comment>
<evidence type="ECO:0000256" key="7">
    <source>
        <dbReference type="SAM" id="MobiDB-lite"/>
    </source>
</evidence>
<dbReference type="GO" id="GO:0000978">
    <property type="term" value="F:RNA polymerase II cis-regulatory region sequence-specific DNA binding"/>
    <property type="evidence" value="ECO:0007669"/>
    <property type="project" value="InterPro"/>
</dbReference>
<dbReference type="SUPFAM" id="SSF49417">
    <property type="entry name" value="p53-like transcription factors"/>
    <property type="match status" value="1"/>
</dbReference>
<keyword evidence="11" id="KW-1185">Reference proteome</keyword>
<dbReference type="GO" id="GO:0001228">
    <property type="term" value="F:DNA-binding transcription activator activity, RNA polymerase II-specific"/>
    <property type="evidence" value="ECO:0007669"/>
    <property type="project" value="InterPro"/>
</dbReference>
<feature type="compositionally biased region" description="Polar residues" evidence="7">
    <location>
        <begin position="493"/>
        <end position="504"/>
    </location>
</feature>
<dbReference type="SMART" id="SM01267">
    <property type="entry name" value="LAG1_DNAbind"/>
    <property type="match status" value="1"/>
</dbReference>
<protein>
    <recommendedName>
        <fullName evidence="12">Beta-trefoil</fullName>
    </recommendedName>
</protein>
<dbReference type="Gene3D" id="2.60.40.1450">
    <property type="entry name" value="LAG1, DNA binding domain"/>
    <property type="match status" value="1"/>
</dbReference>
<dbReference type="Proteomes" id="UP000886523">
    <property type="component" value="Unassembled WGS sequence"/>
</dbReference>
<evidence type="ECO:0000313" key="10">
    <source>
        <dbReference type="EMBL" id="KAF9510438.1"/>
    </source>
</evidence>
<gene>
    <name evidence="10" type="ORF">BS47DRAFT_1300181</name>
</gene>
<evidence type="ECO:0000256" key="2">
    <source>
        <dbReference type="ARBA" id="ARBA00009704"/>
    </source>
</evidence>
<dbReference type="InterPro" id="IPR008967">
    <property type="entry name" value="p53-like_TF_DNA-bd_sf"/>
</dbReference>
<dbReference type="SUPFAM" id="SSF110217">
    <property type="entry name" value="DNA-binding protein LAG-1 (CSL)"/>
    <property type="match status" value="1"/>
</dbReference>
<keyword evidence="4" id="KW-0238">DNA-binding</keyword>
<reference evidence="10" key="1">
    <citation type="journal article" date="2020" name="Nat. Commun.">
        <title>Large-scale genome sequencing of mycorrhizal fungi provides insights into the early evolution of symbiotic traits.</title>
        <authorList>
            <person name="Miyauchi S."/>
            <person name="Kiss E."/>
            <person name="Kuo A."/>
            <person name="Drula E."/>
            <person name="Kohler A."/>
            <person name="Sanchez-Garcia M."/>
            <person name="Morin E."/>
            <person name="Andreopoulos B."/>
            <person name="Barry K.W."/>
            <person name="Bonito G."/>
            <person name="Buee M."/>
            <person name="Carver A."/>
            <person name="Chen C."/>
            <person name="Cichocki N."/>
            <person name="Clum A."/>
            <person name="Culley D."/>
            <person name="Crous P.W."/>
            <person name="Fauchery L."/>
            <person name="Girlanda M."/>
            <person name="Hayes R.D."/>
            <person name="Keri Z."/>
            <person name="LaButti K."/>
            <person name="Lipzen A."/>
            <person name="Lombard V."/>
            <person name="Magnuson J."/>
            <person name="Maillard F."/>
            <person name="Murat C."/>
            <person name="Nolan M."/>
            <person name="Ohm R.A."/>
            <person name="Pangilinan J."/>
            <person name="Pereira M.F."/>
            <person name="Perotto S."/>
            <person name="Peter M."/>
            <person name="Pfister S."/>
            <person name="Riley R."/>
            <person name="Sitrit Y."/>
            <person name="Stielow J.B."/>
            <person name="Szollosi G."/>
            <person name="Zifcakova L."/>
            <person name="Stursova M."/>
            <person name="Spatafora J.W."/>
            <person name="Tedersoo L."/>
            <person name="Vaario L.M."/>
            <person name="Yamada A."/>
            <person name="Yan M."/>
            <person name="Wang P."/>
            <person name="Xu J."/>
            <person name="Bruns T."/>
            <person name="Baldrian P."/>
            <person name="Vilgalys R."/>
            <person name="Dunand C."/>
            <person name="Henrissat B."/>
            <person name="Grigoriev I.V."/>
            <person name="Hibbett D."/>
            <person name="Nagy L.G."/>
            <person name="Martin F.M."/>
        </authorList>
    </citation>
    <scope>NUCLEOTIDE SEQUENCE</scope>
    <source>
        <strain evidence="10">UP504</strain>
    </source>
</reference>
<dbReference type="OrthoDB" id="5600360at2759"/>